<dbReference type="GO" id="GO:0055085">
    <property type="term" value="P:transmembrane transport"/>
    <property type="evidence" value="ECO:0007669"/>
    <property type="project" value="InterPro"/>
</dbReference>
<dbReference type="AlphaFoldDB" id="S0G2D7"/>
<feature type="transmembrane region" description="Helical" evidence="6">
    <location>
        <begin position="337"/>
        <end position="355"/>
    </location>
</feature>
<evidence type="ECO:0000313" key="7">
    <source>
        <dbReference type="EMBL" id="EMS79624.1"/>
    </source>
</evidence>
<dbReference type="OrthoDB" id="9783403at2"/>
<sequence length="358" mass="40328">MTCLHRYWLKEFLTFFGVIQALILVLFVIIDYLSRMDKFLESSISLVYAFWYVVLKLPFMFVQLTPAAVLLATITVFGLMNRNNELTAVKSSGISVYFLVRPAVGISLIMAGIMFVLGESLVPLSMAKSNDIRQYEIRKQNQMTQNQNNIWIKTDNRLVHIRFFDPVQKTVAGVCATTLGEDFSLISRIDARFGRYELGQWLLEDVVEQTYNPDTHDYDVTLSDMRLSDLGLVPEDLGQWVKKSDEMGFFELKSYVEKVRDEGYDATTYEVDMHGKIAFPFICVIMALTGAAAGMRSFARVNLPGAIGLGVAISFFYWVVYGICLSMGYAGVLPAMVAPWVANALFLCGGIIFLINTE</sequence>
<evidence type="ECO:0000313" key="8">
    <source>
        <dbReference type="Proteomes" id="UP000014216"/>
    </source>
</evidence>
<dbReference type="RefSeq" id="WP_006965867.1">
    <property type="nucleotide sequence ID" value="NZ_APJX01000004.1"/>
</dbReference>
<dbReference type="InterPro" id="IPR005495">
    <property type="entry name" value="LptG/LptF_permease"/>
</dbReference>
<dbReference type="EMBL" id="APJX01000004">
    <property type="protein sequence ID" value="EMS79624.1"/>
    <property type="molecule type" value="Genomic_DNA"/>
</dbReference>
<accession>S0G2D7</accession>
<evidence type="ECO:0000256" key="3">
    <source>
        <dbReference type="ARBA" id="ARBA00022692"/>
    </source>
</evidence>
<gene>
    <name evidence="7" type="ORF">Dpo_4c01750</name>
</gene>
<dbReference type="GO" id="GO:0043190">
    <property type="term" value="C:ATP-binding cassette (ABC) transporter complex"/>
    <property type="evidence" value="ECO:0007669"/>
    <property type="project" value="InterPro"/>
</dbReference>
<name>S0G2D7_9BACT</name>
<keyword evidence="3 6" id="KW-0812">Transmembrane</keyword>
<dbReference type="PANTHER" id="PTHR33529:SF6">
    <property type="entry name" value="YJGP_YJGQ FAMILY PERMEASE"/>
    <property type="match status" value="1"/>
</dbReference>
<comment type="subcellular location">
    <subcellularLocation>
        <location evidence="1">Cell membrane</location>
        <topology evidence="1">Multi-pass membrane protein</topology>
    </subcellularLocation>
</comment>
<dbReference type="Proteomes" id="UP000014216">
    <property type="component" value="Unassembled WGS sequence"/>
</dbReference>
<dbReference type="PANTHER" id="PTHR33529">
    <property type="entry name" value="SLR0882 PROTEIN-RELATED"/>
    <property type="match status" value="1"/>
</dbReference>
<evidence type="ECO:0000256" key="1">
    <source>
        <dbReference type="ARBA" id="ARBA00004651"/>
    </source>
</evidence>
<dbReference type="NCBIfam" id="TIGR04408">
    <property type="entry name" value="LptG_lptG"/>
    <property type="match status" value="1"/>
</dbReference>
<organism evidence="7 8">
    <name type="scientific">Desulfotignum phosphitoxidans DSM 13687</name>
    <dbReference type="NCBI Taxonomy" id="1286635"/>
    <lineage>
        <taxon>Bacteria</taxon>
        <taxon>Pseudomonadati</taxon>
        <taxon>Thermodesulfobacteriota</taxon>
        <taxon>Desulfobacteria</taxon>
        <taxon>Desulfobacterales</taxon>
        <taxon>Desulfobacteraceae</taxon>
        <taxon>Desulfotignum</taxon>
    </lineage>
</organism>
<feature type="transmembrane region" description="Helical" evidence="6">
    <location>
        <begin position="50"/>
        <end position="77"/>
    </location>
</feature>
<proteinExistence type="predicted"/>
<evidence type="ECO:0000256" key="2">
    <source>
        <dbReference type="ARBA" id="ARBA00022475"/>
    </source>
</evidence>
<evidence type="ECO:0000256" key="6">
    <source>
        <dbReference type="SAM" id="Phobius"/>
    </source>
</evidence>
<evidence type="ECO:0000256" key="4">
    <source>
        <dbReference type="ARBA" id="ARBA00022989"/>
    </source>
</evidence>
<feature type="transmembrane region" description="Helical" evidence="6">
    <location>
        <begin position="12"/>
        <end position="30"/>
    </location>
</feature>
<protein>
    <submittedName>
        <fullName evidence="7">Putative permease YjgP/YjgQ family protein</fullName>
    </submittedName>
</protein>
<keyword evidence="8" id="KW-1185">Reference proteome</keyword>
<keyword evidence="4 6" id="KW-1133">Transmembrane helix</keyword>
<dbReference type="Pfam" id="PF03739">
    <property type="entry name" value="LptF_LptG"/>
    <property type="match status" value="1"/>
</dbReference>
<keyword evidence="5 6" id="KW-0472">Membrane</keyword>
<feature type="transmembrane region" description="Helical" evidence="6">
    <location>
        <begin position="277"/>
        <end position="295"/>
    </location>
</feature>
<keyword evidence="2" id="KW-1003">Cell membrane</keyword>
<feature type="transmembrane region" description="Helical" evidence="6">
    <location>
        <begin position="307"/>
        <end position="331"/>
    </location>
</feature>
<dbReference type="GO" id="GO:0015920">
    <property type="term" value="P:lipopolysaccharide transport"/>
    <property type="evidence" value="ECO:0007669"/>
    <property type="project" value="TreeGrafter"/>
</dbReference>
<evidence type="ECO:0000256" key="5">
    <source>
        <dbReference type="ARBA" id="ARBA00023136"/>
    </source>
</evidence>
<feature type="transmembrane region" description="Helical" evidence="6">
    <location>
        <begin position="98"/>
        <end position="117"/>
    </location>
</feature>
<dbReference type="InterPro" id="IPR030923">
    <property type="entry name" value="LptG"/>
</dbReference>
<comment type="caution">
    <text evidence="7">The sequence shown here is derived from an EMBL/GenBank/DDBJ whole genome shotgun (WGS) entry which is preliminary data.</text>
</comment>
<reference evidence="7 8" key="1">
    <citation type="journal article" date="2013" name="Genome Announc.">
        <title>Draft Genome Sequence of Desulfotignum phosphitoxidans DSM 13687 Strain FiPS-3.</title>
        <authorList>
            <person name="Poehlein A."/>
            <person name="Daniel R."/>
            <person name="Simeonova D.D."/>
        </authorList>
    </citation>
    <scope>NUCLEOTIDE SEQUENCE [LARGE SCALE GENOMIC DNA]</scope>
    <source>
        <strain evidence="7 8">DSM 13687</strain>
    </source>
</reference>